<dbReference type="EMBL" id="BIFH01000013">
    <property type="protein sequence ID" value="GCD92423.1"/>
    <property type="molecule type" value="Genomic_DNA"/>
</dbReference>
<evidence type="ECO:0000256" key="1">
    <source>
        <dbReference type="SAM" id="SignalP"/>
    </source>
</evidence>
<reference evidence="2 3" key="1">
    <citation type="submission" date="2018-12" db="EMBL/GenBank/DDBJ databases">
        <title>Draft genome sequence of Embleya hyalina NBRC 13850T.</title>
        <authorList>
            <person name="Komaki H."/>
            <person name="Hosoyama A."/>
            <person name="Kimura A."/>
            <person name="Ichikawa N."/>
            <person name="Tamura T."/>
        </authorList>
    </citation>
    <scope>NUCLEOTIDE SEQUENCE [LARGE SCALE GENOMIC DNA]</scope>
    <source>
        <strain evidence="2 3">NBRC 13850</strain>
    </source>
</reference>
<feature type="signal peptide" evidence="1">
    <location>
        <begin position="1"/>
        <end position="31"/>
    </location>
</feature>
<gene>
    <name evidence="2" type="ORF">EHYA_00061</name>
</gene>
<feature type="chain" id="PRO_5019190886" evidence="1">
    <location>
        <begin position="32"/>
        <end position="108"/>
    </location>
</feature>
<keyword evidence="1" id="KW-0732">Signal</keyword>
<proteinExistence type="predicted"/>
<dbReference type="Proteomes" id="UP000286931">
    <property type="component" value="Unassembled WGS sequence"/>
</dbReference>
<evidence type="ECO:0000313" key="2">
    <source>
        <dbReference type="EMBL" id="GCD92423.1"/>
    </source>
</evidence>
<comment type="caution">
    <text evidence="2">The sequence shown here is derived from an EMBL/GenBank/DDBJ whole genome shotgun (WGS) entry which is preliminary data.</text>
</comment>
<protein>
    <submittedName>
        <fullName evidence="2">Uncharacterized protein</fullName>
    </submittedName>
</protein>
<dbReference type="AlphaFoldDB" id="A0A401YCV3"/>
<organism evidence="2 3">
    <name type="scientific">Embleya hyalina</name>
    <dbReference type="NCBI Taxonomy" id="516124"/>
    <lineage>
        <taxon>Bacteria</taxon>
        <taxon>Bacillati</taxon>
        <taxon>Actinomycetota</taxon>
        <taxon>Actinomycetes</taxon>
        <taxon>Kitasatosporales</taxon>
        <taxon>Streptomycetaceae</taxon>
        <taxon>Embleya</taxon>
    </lineage>
</organism>
<dbReference type="OrthoDB" id="4285926at2"/>
<accession>A0A401YCV3</accession>
<dbReference type="RefSeq" id="WP_126634795.1">
    <property type="nucleotide sequence ID" value="NZ_BIFH01000013.1"/>
</dbReference>
<evidence type="ECO:0000313" key="3">
    <source>
        <dbReference type="Proteomes" id="UP000286931"/>
    </source>
</evidence>
<keyword evidence="3" id="KW-1185">Reference proteome</keyword>
<name>A0A401YCV3_9ACTN</name>
<sequence>MYSLKRLGRMAATTGAALVLCTAMSTSGAYAATGTFAYDSPESGALTIENPANGECRLLLQGAVRADNHTDTDARLFRDQGCEEPLTVLAPGESRDFREPIPHSVMFG</sequence>